<name>A0A6S4TGU3_AERCA</name>
<keyword evidence="1" id="KW-0614">Plasmid</keyword>
<evidence type="ECO:0000313" key="2">
    <source>
        <dbReference type="Proteomes" id="UP000515756"/>
    </source>
</evidence>
<dbReference type="InterPro" id="IPR036583">
    <property type="entry name" value="23S_rRNA_IVS_sf"/>
</dbReference>
<accession>A0A6S4TGU3</accession>
<dbReference type="RefSeq" id="WP_182936399.1">
    <property type="nucleotide sequence ID" value="NZ_AP021928.1"/>
</dbReference>
<organism evidence="1 2">
    <name type="scientific">Aeromonas caviae</name>
    <name type="common">Aeromonas punctata</name>
    <dbReference type="NCBI Taxonomy" id="648"/>
    <lineage>
        <taxon>Bacteria</taxon>
        <taxon>Pseudomonadati</taxon>
        <taxon>Pseudomonadota</taxon>
        <taxon>Gammaproteobacteria</taxon>
        <taxon>Aeromonadales</taxon>
        <taxon>Aeromonadaceae</taxon>
        <taxon>Aeromonas</taxon>
    </lineage>
</organism>
<dbReference type="Proteomes" id="UP000515756">
    <property type="component" value="Plasmid pWP2-W18-ESBL-01_1"/>
</dbReference>
<sequence>MQHEYKHPQIFADVLAISQLYYPLHNRFPKPFRFAVGERLLGELAECARLIILANLVDKQTTAGRSEGATFVRRLRASIEVIRGYLLVAWQQKFLSHGAITELSTRLESVSRQAARWQQWFERATGGT</sequence>
<dbReference type="AlphaFoldDB" id="A0A6S4TGU3"/>
<dbReference type="Gene3D" id="1.20.1440.60">
    <property type="entry name" value="23S rRNA-intervening sequence"/>
    <property type="match status" value="1"/>
</dbReference>
<proteinExistence type="predicted"/>
<dbReference type="InterPro" id="IPR055360">
    <property type="entry name" value="bAvd"/>
</dbReference>
<dbReference type="CDD" id="cd16376">
    <property type="entry name" value="Avd_like"/>
    <property type="match status" value="1"/>
</dbReference>
<dbReference type="EMBL" id="AP021928">
    <property type="protein sequence ID" value="BBQ32812.1"/>
    <property type="molecule type" value="Genomic_DNA"/>
</dbReference>
<protein>
    <submittedName>
        <fullName evidence="1">Uncharacterized protein</fullName>
    </submittedName>
</protein>
<evidence type="ECO:0000313" key="1">
    <source>
        <dbReference type="EMBL" id="BBQ32812.1"/>
    </source>
</evidence>
<reference evidence="1 2" key="1">
    <citation type="submission" date="2019-12" db="EMBL/GenBank/DDBJ databases">
        <title>complete genome sequences of Aeromonas caviae str. WP2-W18-ESBL-01 isolated from wastewater treatment plant effluent.</title>
        <authorList>
            <person name="Sekizuka T."/>
            <person name="Itokawa K."/>
            <person name="Yatsu K."/>
            <person name="Inamine Y."/>
            <person name="Kuroda M."/>
        </authorList>
    </citation>
    <scope>NUCLEOTIDE SEQUENCE [LARGE SCALE GENOMIC DNA]</scope>
    <source>
        <strain evidence="1 2">WP2-W18-ESBL-01</strain>
        <plasmid evidence="1 2">pWP2-W18-ESBL-01_1</plasmid>
    </source>
</reference>
<gene>
    <name evidence="1" type="ORF">WP2W18E01_P10590</name>
</gene>
<geneLocation type="plasmid" evidence="1 2">
    <name>pWP2-W18-ESBL-01_1</name>
</geneLocation>